<proteinExistence type="predicted"/>
<name>A0A391NMS3_9EUKA</name>
<evidence type="ECO:0000313" key="2">
    <source>
        <dbReference type="Proteomes" id="UP000265618"/>
    </source>
</evidence>
<dbReference type="EMBL" id="BDIP01002347">
    <property type="protein sequence ID" value="GCA63114.1"/>
    <property type="molecule type" value="Genomic_DNA"/>
</dbReference>
<dbReference type="AlphaFoldDB" id="A0A391NMS3"/>
<keyword evidence="2" id="KW-1185">Reference proteome</keyword>
<sequence>MLTQINSRSILHLSLRRTPTTAEGGTRCALCTEPLAKGESAEAQGVCQCERHGEKVGASHPTFMTISASSTTLTDSLPNLISGPCPVLPVPTVCRLRLCVL</sequence>
<organism evidence="1 2">
    <name type="scientific">Kipferlia bialata</name>
    <dbReference type="NCBI Taxonomy" id="797122"/>
    <lineage>
        <taxon>Eukaryota</taxon>
        <taxon>Metamonada</taxon>
        <taxon>Carpediemonas-like organisms</taxon>
        <taxon>Kipferlia</taxon>
    </lineage>
</organism>
<protein>
    <submittedName>
        <fullName evidence="1">Uncharacterized protein</fullName>
    </submittedName>
</protein>
<evidence type="ECO:0000313" key="1">
    <source>
        <dbReference type="EMBL" id="GCA63114.1"/>
    </source>
</evidence>
<comment type="caution">
    <text evidence="1">The sequence shown here is derived from an EMBL/GenBank/DDBJ whole genome shotgun (WGS) entry which is preliminary data.</text>
</comment>
<reference evidence="1 2" key="1">
    <citation type="journal article" date="2018" name="PLoS ONE">
        <title>The draft genome of Kipferlia bialata reveals reductive genome evolution in fornicate parasites.</title>
        <authorList>
            <person name="Tanifuji G."/>
            <person name="Takabayashi S."/>
            <person name="Kume K."/>
            <person name="Takagi M."/>
            <person name="Nakayama T."/>
            <person name="Kamikawa R."/>
            <person name="Inagaki Y."/>
            <person name="Hashimoto T."/>
        </authorList>
    </citation>
    <scope>NUCLEOTIDE SEQUENCE [LARGE SCALE GENOMIC DNA]</scope>
    <source>
        <strain evidence="1">NY0173</strain>
    </source>
</reference>
<gene>
    <name evidence="1" type="ORF">KIPB_007948</name>
</gene>
<dbReference type="Proteomes" id="UP000265618">
    <property type="component" value="Unassembled WGS sequence"/>
</dbReference>
<accession>A0A391NMS3</accession>